<keyword evidence="6" id="KW-0804">Transcription</keyword>
<keyword evidence="5" id="KW-0496">Mitochondrion</keyword>
<evidence type="ECO:0000256" key="8">
    <source>
        <dbReference type="ARBA" id="ARBA00035185"/>
    </source>
</evidence>
<feature type="coiled-coil region" evidence="9">
    <location>
        <begin position="258"/>
        <end position="312"/>
    </location>
</feature>
<dbReference type="InParanoid" id="A0A1E1K7G4"/>
<comment type="caution">
    <text evidence="10">The sequence shown here is derived from an EMBL/GenBank/DDBJ whole genome shotgun (WGS) entry which is preliminary data.</text>
</comment>
<evidence type="ECO:0000256" key="7">
    <source>
        <dbReference type="ARBA" id="ARBA00023274"/>
    </source>
</evidence>
<dbReference type="GO" id="GO:0005840">
    <property type="term" value="C:ribosome"/>
    <property type="evidence" value="ECO:0007669"/>
    <property type="project" value="UniProtKB-KW"/>
</dbReference>
<evidence type="ECO:0000256" key="4">
    <source>
        <dbReference type="ARBA" id="ARBA00023015"/>
    </source>
</evidence>
<dbReference type="GO" id="GO:0003697">
    <property type="term" value="F:single-stranded DNA binding"/>
    <property type="evidence" value="ECO:0007669"/>
    <property type="project" value="InterPro"/>
</dbReference>
<dbReference type="GO" id="GO:0000150">
    <property type="term" value="F:DNA strand exchange activity"/>
    <property type="evidence" value="ECO:0007669"/>
    <property type="project" value="InterPro"/>
</dbReference>
<evidence type="ECO:0000256" key="6">
    <source>
        <dbReference type="ARBA" id="ARBA00023163"/>
    </source>
</evidence>
<evidence type="ECO:0000313" key="11">
    <source>
        <dbReference type="Proteomes" id="UP000178129"/>
    </source>
</evidence>
<dbReference type="STRING" id="914237.A0A1E1K7G4"/>
<dbReference type="Proteomes" id="UP000178129">
    <property type="component" value="Unassembled WGS sequence"/>
</dbReference>
<evidence type="ECO:0000256" key="9">
    <source>
        <dbReference type="SAM" id="Coils"/>
    </source>
</evidence>
<evidence type="ECO:0000256" key="5">
    <source>
        <dbReference type="ARBA" id="ARBA00023128"/>
    </source>
</evidence>
<evidence type="ECO:0000256" key="3">
    <source>
        <dbReference type="ARBA" id="ARBA00022980"/>
    </source>
</evidence>
<dbReference type="Pfam" id="PF12829">
    <property type="entry name" value="Mhr1"/>
    <property type="match status" value="1"/>
</dbReference>
<dbReference type="InterPro" id="IPR024629">
    <property type="entry name" value="Ribosomal_mL67"/>
</dbReference>
<name>A0A1E1K7G4_9HELO</name>
<proteinExistence type="inferred from homology"/>
<dbReference type="PANTHER" id="PTHR28184:SF1">
    <property type="entry name" value="LARGE RIBOSOMAL SUBUNIT PROTEIN ML67"/>
    <property type="match status" value="1"/>
</dbReference>
<sequence length="459" mass="51172">MKIPILPPGEIARRAVQAKESIKVSKQTRNVAKATDRTIKKAFGIEEQKKSKPEHGQQIFVFNHLQKNHVVYSLTRSMNNNAALAQLPFNGKKSVPAALRKDLWHPFAQIRFPPGAGTIGLSAFQKLREYRKRHELEWGTEITLGEDGKHKSLKERGKALCDQRANSVADMALVLSRLAPAPLEDGVETREEREKNIGLIGEGSGTQVEILWNNMYDAESAEKWADNVVHAPMPAPTPSGGKRLLKKREIAALIRGEIAAKKELYEALDEKRIELERDRQESGIEVSAEQLEQEEAERRAEMAERLKEIKLEFRVDERNAFLEAEKKAEAAAKYARQVALEQRRVGADTFQGTPEEVEAAARAAAVAAGIVSQSPPSFGTSYTIPSTKTKSPASKVANESLQQAVLDPVARQAKKQAARDLYFKRQAEQAERKANDPEWYEMVKAEGMKRKAEKGLLAA</sequence>
<keyword evidence="7" id="KW-0687">Ribonucleoprotein</keyword>
<reference evidence="11" key="1">
    <citation type="submission" date="2016-03" db="EMBL/GenBank/DDBJ databases">
        <authorList>
            <person name="Ploux O."/>
        </authorList>
    </citation>
    <scope>NUCLEOTIDE SEQUENCE [LARGE SCALE GENOMIC DNA]</scope>
    <source>
        <strain evidence="11">UK7</strain>
    </source>
</reference>
<protein>
    <recommendedName>
        <fullName evidence="8">Large ribosomal subunit protein mL67</fullName>
    </recommendedName>
</protein>
<evidence type="ECO:0000313" key="10">
    <source>
        <dbReference type="EMBL" id="CZS94018.1"/>
    </source>
</evidence>
<organism evidence="10 11">
    <name type="scientific">Rhynchosporium graminicola</name>
    <dbReference type="NCBI Taxonomy" id="2792576"/>
    <lineage>
        <taxon>Eukaryota</taxon>
        <taxon>Fungi</taxon>
        <taxon>Dikarya</taxon>
        <taxon>Ascomycota</taxon>
        <taxon>Pezizomycotina</taxon>
        <taxon>Leotiomycetes</taxon>
        <taxon>Helotiales</taxon>
        <taxon>Ploettnerulaceae</taxon>
        <taxon>Rhynchosporium</taxon>
    </lineage>
</organism>
<keyword evidence="3" id="KW-0689">Ribosomal protein</keyword>
<keyword evidence="4" id="KW-0805">Transcription regulation</keyword>
<evidence type="ECO:0000256" key="2">
    <source>
        <dbReference type="ARBA" id="ARBA00010741"/>
    </source>
</evidence>
<dbReference type="GO" id="GO:1990904">
    <property type="term" value="C:ribonucleoprotein complex"/>
    <property type="evidence" value="ECO:0007669"/>
    <property type="project" value="UniProtKB-KW"/>
</dbReference>
<dbReference type="GO" id="GO:0005739">
    <property type="term" value="C:mitochondrion"/>
    <property type="evidence" value="ECO:0007669"/>
    <property type="project" value="UniProtKB-SubCell"/>
</dbReference>
<keyword evidence="11" id="KW-1185">Reference proteome</keyword>
<accession>A0A1E1K7G4</accession>
<dbReference type="AlphaFoldDB" id="A0A1E1K7G4"/>
<comment type="subcellular location">
    <subcellularLocation>
        <location evidence="1">Mitochondrion</location>
    </subcellularLocation>
</comment>
<dbReference type="GO" id="GO:0003735">
    <property type="term" value="F:structural constituent of ribosome"/>
    <property type="evidence" value="ECO:0007669"/>
    <property type="project" value="TreeGrafter"/>
</dbReference>
<keyword evidence="9" id="KW-0175">Coiled coil</keyword>
<dbReference type="PANTHER" id="PTHR28184">
    <property type="entry name" value="MITOCHONDRIAL HOMOLOGOUS RECOMBINATION PROTEIN 1"/>
    <property type="match status" value="1"/>
</dbReference>
<gene>
    <name evidence="10" type="ORF">RCO7_08118</name>
</gene>
<comment type="similarity">
    <text evidence="2">Belongs to the mitochondrion-specific ribosomal protein mL67 family.</text>
</comment>
<evidence type="ECO:0000256" key="1">
    <source>
        <dbReference type="ARBA" id="ARBA00004173"/>
    </source>
</evidence>
<dbReference type="EMBL" id="FJUW01000007">
    <property type="protein sequence ID" value="CZS94018.1"/>
    <property type="molecule type" value="Genomic_DNA"/>
</dbReference>